<dbReference type="VEuPathDB" id="VectorBase:CSON011154"/>
<dbReference type="GO" id="GO:0005829">
    <property type="term" value="C:cytosol"/>
    <property type="evidence" value="ECO:0007669"/>
    <property type="project" value="TreeGrafter"/>
</dbReference>
<dbReference type="PANTHER" id="PTHR23409">
    <property type="entry name" value="RIBONUCLEOSIDE-DIPHOSPHATE REDUCTASE SMALL CHAIN"/>
    <property type="match status" value="1"/>
</dbReference>
<organism evidence="1">
    <name type="scientific">Culicoides sonorensis</name>
    <name type="common">Biting midge</name>
    <dbReference type="NCBI Taxonomy" id="179676"/>
    <lineage>
        <taxon>Eukaryota</taxon>
        <taxon>Metazoa</taxon>
        <taxon>Ecdysozoa</taxon>
        <taxon>Arthropoda</taxon>
        <taxon>Hexapoda</taxon>
        <taxon>Insecta</taxon>
        <taxon>Pterygota</taxon>
        <taxon>Neoptera</taxon>
        <taxon>Endopterygota</taxon>
        <taxon>Diptera</taxon>
        <taxon>Nematocera</taxon>
        <taxon>Chironomoidea</taxon>
        <taxon>Ceratopogonidae</taxon>
        <taxon>Ceratopogoninae</taxon>
        <taxon>Culicoides</taxon>
        <taxon>Monoculicoides</taxon>
    </lineage>
</organism>
<gene>
    <name evidence="1" type="primary">CSON011154</name>
</gene>
<dbReference type="GO" id="GO:0004748">
    <property type="term" value="F:ribonucleoside-diphosphate reductase activity, thioredoxin disulfide as acceptor"/>
    <property type="evidence" value="ECO:0007669"/>
    <property type="project" value="TreeGrafter"/>
</dbReference>
<dbReference type="PANTHER" id="PTHR23409:SF21">
    <property type="entry name" value="CAPSID PROTEIN"/>
    <property type="match status" value="1"/>
</dbReference>
<proteinExistence type="predicted"/>
<reference evidence="1" key="1">
    <citation type="submission" date="2018-07" db="EMBL/GenBank/DDBJ databases">
        <authorList>
            <person name="Quirk P.G."/>
            <person name="Krulwich T.A."/>
        </authorList>
    </citation>
    <scope>NUCLEOTIDE SEQUENCE</scope>
</reference>
<name>A0A336M720_CULSO</name>
<evidence type="ECO:0000313" key="1">
    <source>
        <dbReference type="EMBL" id="SSX24643.1"/>
    </source>
</evidence>
<dbReference type="InterPro" id="IPR000358">
    <property type="entry name" value="RNR_small_fam"/>
</dbReference>
<dbReference type="OMA" id="ANENSAC"/>
<protein>
    <submittedName>
        <fullName evidence="1">CSON011154 protein</fullName>
    </submittedName>
</protein>
<sequence length="421" mass="47624">MECMLSKLDLFSSPPIQSSILRTEKVSYNPITSLDNTGSIEFHIPSNADSYRDLSSIQLLLTVKIIDNSVLPANQCTVYFNNTLVSHDDMNYHYKCFFETILNYGRDAADTHLKNVGWFLDEGDDIDSIRLDEDNRYTLLKKRNVFGTSEGADATYNNVQLIGRLNIDVANLQKLLPSGIDIRISLVKENPSFYMLAANENSACDIKILEANLSINHIHLNPDILLAHHKVLSTKNAIFPYKRTTVRQFTINNGSYNLCLDNIVIGQLPNILLFCMVPNSSYSGNYRRNPFNFKHYLLQTFSVYVNGNQITGRPLTFEHNENGNSVLTRGYETLFSGTGINFADRGHLVSPELYKESLFLLMFDLTADHSNNSDCVNIFNEGTIRIEGTFKEALAEPVTCLLYFEFDALMEIDANKNIIIS</sequence>
<accession>A0A336M720</accession>
<dbReference type="EMBL" id="UFQT01000477">
    <property type="protein sequence ID" value="SSX24643.1"/>
    <property type="molecule type" value="Genomic_DNA"/>
</dbReference>
<dbReference type="AlphaFoldDB" id="A0A336M720"/>
<dbReference type="GO" id="GO:0009263">
    <property type="term" value="P:deoxyribonucleotide biosynthetic process"/>
    <property type="evidence" value="ECO:0007669"/>
    <property type="project" value="InterPro"/>
</dbReference>